<name>A0A147K4U2_9BACI</name>
<dbReference type="EMBL" id="LDYG01000050">
    <property type="protein sequence ID" value="KUP04461.1"/>
    <property type="molecule type" value="Genomic_DNA"/>
</dbReference>
<dbReference type="Pfam" id="PF00535">
    <property type="entry name" value="Glycos_transf_2"/>
    <property type="match status" value="1"/>
</dbReference>
<dbReference type="Gene3D" id="1.25.40.10">
    <property type="entry name" value="Tetratricopeptide repeat domain"/>
    <property type="match status" value="1"/>
</dbReference>
<dbReference type="InterPro" id="IPR019734">
    <property type="entry name" value="TPR_rpt"/>
</dbReference>
<dbReference type="SUPFAM" id="SSF48452">
    <property type="entry name" value="TPR-like"/>
    <property type="match status" value="1"/>
</dbReference>
<organism evidence="2 3">
    <name type="scientific">Bacillus coahuilensis p1.1.43</name>
    <dbReference type="NCBI Taxonomy" id="1150625"/>
    <lineage>
        <taxon>Bacteria</taxon>
        <taxon>Bacillati</taxon>
        <taxon>Bacillota</taxon>
        <taxon>Bacilli</taxon>
        <taxon>Bacillales</taxon>
        <taxon>Bacillaceae</taxon>
        <taxon>Bacillus</taxon>
    </lineage>
</organism>
<dbReference type="CDD" id="cd02511">
    <property type="entry name" value="Beta4Glucosyltransferase"/>
    <property type="match status" value="1"/>
</dbReference>
<evidence type="ECO:0000259" key="1">
    <source>
        <dbReference type="Pfam" id="PF00535"/>
    </source>
</evidence>
<proteinExistence type="predicted"/>
<comment type="caution">
    <text evidence="2">The sequence shown here is derived from an EMBL/GenBank/DDBJ whole genome shotgun (WGS) entry which is preliminary data.</text>
</comment>
<dbReference type="InterPro" id="IPR029044">
    <property type="entry name" value="Nucleotide-diphossugar_trans"/>
</dbReference>
<sequence>MIVKNEEALLERALSSIIEHVDETIIVDTGSEDNTKDIAKRYTEQVYDYEWNNNFSDARNFAASFAKSDWILVLDADEYVEQENINKALTELEYLEEKYSVLAVNIINFSGHYGESIAQHRHARLYKNNGFIKFYRSVHEQLMHVEDETISIGISSLILYHSGYITKEIQDKDKSNRNRSLIENELEIEQSKGFDYFNFGNEYRIKGETQKALDCYVKAYKYKVSFQQDWIPFCLCNMVECLIMLERFDAALQIVQDAEKIYSETVDFLYLRGHIYLVQNQFNDAKNIFLEIADNQDRFKSVIKSKDFLEYLPNKKLGYIYAEKEDYQRAVHFFVTAYNYNNFSLESIYQLVMILKKFHTESEIYEFITSKILQETNNKLIHELLQLSANEGLFEFCRKIVNHYFINHKNIQEGLNYKLGVAESTIDLRDKSTSELLEIVSTKLLDILDLFIINYDLKNPKHDNVERVLKGSELSDMYSLIHSPLDIKLTQLVSSKKVTLLIERIIAFNRLDLVDQFTDFILKNREHFEENVLAKIGNTLYNKNFKGAAFSFYTEAEMKELDAESYLNIIHGLLEIQEYADAKKYLLSAIKYGVKDYRIFEIALKYRNELGIKEKLIKKALDLYPYSQNLNSIL</sequence>
<dbReference type="AlphaFoldDB" id="A0A147K4U2"/>
<dbReference type="InterPro" id="IPR001173">
    <property type="entry name" value="Glyco_trans_2-like"/>
</dbReference>
<evidence type="ECO:0000313" key="3">
    <source>
        <dbReference type="Proteomes" id="UP000074108"/>
    </source>
</evidence>
<dbReference type="PATRIC" id="fig|1150625.3.peg.3185"/>
<dbReference type="Proteomes" id="UP000074108">
    <property type="component" value="Unassembled WGS sequence"/>
</dbReference>
<dbReference type="Gene3D" id="3.90.550.10">
    <property type="entry name" value="Spore Coat Polysaccharide Biosynthesis Protein SpsA, Chain A"/>
    <property type="match status" value="1"/>
</dbReference>
<dbReference type="InterPro" id="IPR011990">
    <property type="entry name" value="TPR-like_helical_dom_sf"/>
</dbReference>
<dbReference type="SMART" id="SM00028">
    <property type="entry name" value="TPR"/>
    <property type="match status" value="5"/>
</dbReference>
<dbReference type="PANTHER" id="PTHR43630:SF2">
    <property type="entry name" value="GLYCOSYLTRANSFERASE"/>
    <property type="match status" value="1"/>
</dbReference>
<keyword evidence="3" id="KW-1185">Reference proteome</keyword>
<feature type="domain" description="Glycosyltransferase 2-like" evidence="1">
    <location>
        <begin position="1"/>
        <end position="160"/>
    </location>
</feature>
<dbReference type="SUPFAM" id="SSF53448">
    <property type="entry name" value="Nucleotide-diphospho-sugar transferases"/>
    <property type="match status" value="1"/>
</dbReference>
<accession>A0A147K4U2</accession>
<gene>
    <name evidence="2" type="ORF">Q75_15270</name>
</gene>
<protein>
    <recommendedName>
        <fullName evidence="1">Glycosyltransferase 2-like domain-containing protein</fullName>
    </recommendedName>
</protein>
<dbReference type="STRING" id="1150625.Q75_15270"/>
<dbReference type="PANTHER" id="PTHR43630">
    <property type="entry name" value="POLY-BETA-1,6-N-ACETYL-D-GLUCOSAMINE SYNTHASE"/>
    <property type="match status" value="1"/>
</dbReference>
<evidence type="ECO:0000313" key="2">
    <source>
        <dbReference type="EMBL" id="KUP04461.1"/>
    </source>
</evidence>
<reference evidence="2 3" key="1">
    <citation type="journal article" date="2016" name="Front. Microbiol.">
        <title>Microevolution Analysis of Bacillus coahuilensis Unveils Differences in Phosphorus Acquisition Strategies and Their Regulation.</title>
        <authorList>
            <person name="Gomez-Lunar Z."/>
            <person name="Hernandez-Gonzalez I."/>
            <person name="Rodriguez-Torres M.D."/>
            <person name="Souza V."/>
            <person name="Olmedo-Alvarez G."/>
        </authorList>
    </citation>
    <scope>NUCLEOTIDE SEQUENCE [LARGE SCALE GENOMIC DNA]</scope>
    <source>
        <strain evidence="3">p1.1.43</strain>
    </source>
</reference>